<reference evidence="2" key="1">
    <citation type="submission" date="2021-01" db="EMBL/GenBank/DDBJ databases">
        <authorList>
            <person name="Corre E."/>
            <person name="Pelletier E."/>
            <person name="Niang G."/>
            <person name="Scheremetjew M."/>
            <person name="Finn R."/>
            <person name="Kale V."/>
            <person name="Holt S."/>
            <person name="Cochrane G."/>
            <person name="Meng A."/>
            <person name="Brown T."/>
            <person name="Cohen L."/>
        </authorList>
    </citation>
    <scope>NUCLEOTIDE SEQUENCE</scope>
</reference>
<feature type="transmembrane region" description="Helical" evidence="1">
    <location>
        <begin position="176"/>
        <end position="197"/>
    </location>
</feature>
<keyword evidence="1" id="KW-0812">Transmembrane</keyword>
<dbReference type="EMBL" id="HBFQ01033753">
    <property type="protein sequence ID" value="CAD8849432.1"/>
    <property type="molecule type" value="Transcribed_RNA"/>
</dbReference>
<feature type="transmembrane region" description="Helical" evidence="1">
    <location>
        <begin position="318"/>
        <end position="341"/>
    </location>
</feature>
<gene>
    <name evidence="2" type="ORF">NSCI0253_LOCUS23782</name>
</gene>
<accession>A0A7S1F819</accession>
<dbReference type="AlphaFoldDB" id="A0A7S1F819"/>
<feature type="transmembrane region" description="Helical" evidence="1">
    <location>
        <begin position="271"/>
        <end position="293"/>
    </location>
</feature>
<sequence>MSYPAVYRQQEVEEDDQGLLTNCFGIASDSDDEGGGEAIQITGQLLPPTITGMFVATLIRDAHKLSTGGISAWHAILKVGRFNVAFWAYLFVMFLQIFVVVEMKILVTPMYVSSIRSTYDAFESVMYTDASGVAHTYNTVNGFARGIGGHLDEQNFNLLSADVQAEACRIPLSQPMYLFVILLLWTLTCFDNIRGIGSTIMRVLWFSTPCVDSMADALQTVKDDPNARNVVGLTCTFKILITITLCGPLLVAILLLWLGSRWLLATVGFDILLLNSVALEFILLLPELIYTAIVPLRTRYEVENTYINPVTPEEHRNFFSYFGTFGFGILAIAYALLYMFVFQQVLPDYNWDVHEVCETFLEKIRSGMAG</sequence>
<proteinExistence type="predicted"/>
<protein>
    <submittedName>
        <fullName evidence="2">Uncharacterized protein</fullName>
    </submittedName>
</protein>
<keyword evidence="1" id="KW-0472">Membrane</keyword>
<evidence type="ECO:0000256" key="1">
    <source>
        <dbReference type="SAM" id="Phobius"/>
    </source>
</evidence>
<feature type="transmembrane region" description="Helical" evidence="1">
    <location>
        <begin position="239"/>
        <end position="259"/>
    </location>
</feature>
<keyword evidence="1" id="KW-1133">Transmembrane helix</keyword>
<name>A0A7S1F819_NOCSC</name>
<evidence type="ECO:0000313" key="2">
    <source>
        <dbReference type="EMBL" id="CAD8849432.1"/>
    </source>
</evidence>
<organism evidence="2">
    <name type="scientific">Noctiluca scintillans</name>
    <name type="common">Sea sparkle</name>
    <name type="synonym">Red tide dinoflagellate</name>
    <dbReference type="NCBI Taxonomy" id="2966"/>
    <lineage>
        <taxon>Eukaryota</taxon>
        <taxon>Sar</taxon>
        <taxon>Alveolata</taxon>
        <taxon>Dinophyceae</taxon>
        <taxon>Noctilucales</taxon>
        <taxon>Noctilucaceae</taxon>
        <taxon>Noctiluca</taxon>
    </lineage>
</organism>
<feature type="transmembrane region" description="Helical" evidence="1">
    <location>
        <begin position="86"/>
        <end position="107"/>
    </location>
</feature>